<dbReference type="GO" id="GO:0016491">
    <property type="term" value="F:oxidoreductase activity"/>
    <property type="evidence" value="ECO:0007669"/>
    <property type="project" value="InterPro"/>
</dbReference>
<evidence type="ECO:0000313" key="2">
    <source>
        <dbReference type="EMBL" id="TCJ88989.1"/>
    </source>
</evidence>
<dbReference type="SUPFAM" id="SSF52833">
    <property type="entry name" value="Thioredoxin-like"/>
    <property type="match status" value="1"/>
</dbReference>
<protein>
    <submittedName>
        <fullName evidence="2">AhpC/TSA family protein</fullName>
    </submittedName>
</protein>
<proteinExistence type="predicted"/>
<feature type="domain" description="Thioredoxin" evidence="1">
    <location>
        <begin position="9"/>
        <end position="161"/>
    </location>
</feature>
<dbReference type="PROSITE" id="PS51352">
    <property type="entry name" value="THIOREDOXIN_2"/>
    <property type="match status" value="1"/>
</dbReference>
<reference evidence="2 3" key="1">
    <citation type="submission" date="2019-03" db="EMBL/GenBank/DDBJ databases">
        <title>Genomic Encyclopedia of Type Strains, Phase IV (KMG-IV): sequencing the most valuable type-strain genomes for metagenomic binning, comparative biology and taxonomic classification.</title>
        <authorList>
            <person name="Goeker M."/>
        </authorList>
    </citation>
    <scope>NUCLEOTIDE SEQUENCE [LARGE SCALE GENOMIC DNA]</scope>
    <source>
        <strain evidence="2 3">DSM 24830</strain>
    </source>
</reference>
<dbReference type="GO" id="GO:0016209">
    <property type="term" value="F:antioxidant activity"/>
    <property type="evidence" value="ECO:0007669"/>
    <property type="project" value="InterPro"/>
</dbReference>
<dbReference type="InterPro" id="IPR013766">
    <property type="entry name" value="Thioredoxin_domain"/>
</dbReference>
<evidence type="ECO:0000259" key="1">
    <source>
        <dbReference type="PROSITE" id="PS51352"/>
    </source>
</evidence>
<dbReference type="PANTHER" id="PTHR43640:SF1">
    <property type="entry name" value="THIOREDOXIN-DEPENDENT PEROXIREDOXIN"/>
    <property type="match status" value="1"/>
</dbReference>
<dbReference type="EMBL" id="SMFQ01000002">
    <property type="protein sequence ID" value="TCJ88989.1"/>
    <property type="molecule type" value="Genomic_DNA"/>
</dbReference>
<dbReference type="Proteomes" id="UP000294887">
    <property type="component" value="Unassembled WGS sequence"/>
</dbReference>
<dbReference type="InterPro" id="IPR000866">
    <property type="entry name" value="AhpC/TSA"/>
</dbReference>
<dbReference type="Pfam" id="PF00578">
    <property type="entry name" value="AhpC-TSA"/>
    <property type="match status" value="1"/>
</dbReference>
<keyword evidence="3" id="KW-1185">Reference proteome</keyword>
<dbReference type="Gene3D" id="3.40.30.10">
    <property type="entry name" value="Glutaredoxin"/>
    <property type="match status" value="1"/>
</dbReference>
<dbReference type="AlphaFoldDB" id="A0A4R1F8H3"/>
<dbReference type="PANTHER" id="PTHR43640">
    <property type="entry name" value="OS07G0260300 PROTEIN"/>
    <property type="match status" value="1"/>
</dbReference>
<evidence type="ECO:0000313" key="3">
    <source>
        <dbReference type="Proteomes" id="UP000294887"/>
    </source>
</evidence>
<dbReference type="OrthoDB" id="9809746at2"/>
<organism evidence="2 3">
    <name type="scientific">Cocleimonas flava</name>
    <dbReference type="NCBI Taxonomy" id="634765"/>
    <lineage>
        <taxon>Bacteria</taxon>
        <taxon>Pseudomonadati</taxon>
        <taxon>Pseudomonadota</taxon>
        <taxon>Gammaproteobacteria</taxon>
        <taxon>Thiotrichales</taxon>
        <taxon>Thiotrichaceae</taxon>
        <taxon>Cocleimonas</taxon>
    </lineage>
</organism>
<dbReference type="RefSeq" id="WP_131904652.1">
    <property type="nucleotide sequence ID" value="NZ_BAAAFU010000008.1"/>
</dbReference>
<dbReference type="InterPro" id="IPR036249">
    <property type="entry name" value="Thioredoxin-like_sf"/>
</dbReference>
<name>A0A4R1F8H3_9GAMM</name>
<sequence length="191" mass="21256">MAATPSTMLELGTQAPDFSLIEPASGNMISLSDFKNEAVLVAFISNHCPYVILIKDALAQFARDYQDRGLKVIAINANDVENYPDDSPEKMVEDVEKYDYTFPYLFDESQQTATAYQASCTPDFFLFDANHKLYYRGQFDGARPNSEIPVTGEDMIKAAESLLAGEPQPVVQKPSMGCNIKWKAGNEPQYT</sequence>
<gene>
    <name evidence="2" type="ORF">EV695_0850</name>
</gene>
<dbReference type="CDD" id="cd02969">
    <property type="entry name" value="PRX_like1"/>
    <property type="match status" value="1"/>
</dbReference>
<accession>A0A4R1F8H3</accession>
<comment type="caution">
    <text evidence="2">The sequence shown here is derived from an EMBL/GenBank/DDBJ whole genome shotgun (WGS) entry which is preliminary data.</text>
</comment>
<dbReference type="InterPro" id="IPR047262">
    <property type="entry name" value="PRX-like1"/>
</dbReference>